<evidence type="ECO:0000313" key="7">
    <source>
        <dbReference type="EMBL" id="AKE52359.1"/>
    </source>
</evidence>
<dbReference type="CDD" id="cd09892">
    <property type="entry name" value="NGN_SP_RfaH"/>
    <property type="match status" value="1"/>
</dbReference>
<dbReference type="InterPro" id="IPR010215">
    <property type="entry name" value="Transcription_antiterm_RfaH"/>
</dbReference>
<keyword evidence="8" id="KW-1185">Reference proteome</keyword>
<dbReference type="EMBL" id="CP010975">
    <property type="protein sequence ID" value="AKE52359.1"/>
    <property type="molecule type" value="Genomic_DNA"/>
</dbReference>
<reference evidence="7 8" key="1">
    <citation type="submission" date="2015-02" db="EMBL/GenBank/DDBJ databases">
        <title>Complete genome sequence of Kangiella geojedonensis strain YCS-5T.</title>
        <authorList>
            <person name="Kim K.M."/>
        </authorList>
    </citation>
    <scope>NUCLEOTIDE SEQUENCE [LARGE SCALE GENOMIC DNA]</scope>
    <source>
        <strain evidence="7 8">YCS-5</strain>
    </source>
</reference>
<comment type="function">
    <text evidence="4">Enhances distal genes transcription elongation in a specialized subset of operons that encode extracytoplasmic components.</text>
</comment>
<dbReference type="PANTHER" id="PTHR30265:SF7">
    <property type="entry name" value="TRANSCRIPTION ANTITERMINATION PROTEIN RFAH"/>
    <property type="match status" value="1"/>
</dbReference>
<evidence type="ECO:0000256" key="3">
    <source>
        <dbReference type="ARBA" id="ARBA00023163"/>
    </source>
</evidence>
<dbReference type="InterPro" id="IPR005824">
    <property type="entry name" value="KOW"/>
</dbReference>
<name>A0A0F6TRL9_9GAMM</name>
<organism evidence="7 8">
    <name type="scientific">Kangiella geojedonensis</name>
    <dbReference type="NCBI Taxonomy" id="914150"/>
    <lineage>
        <taxon>Bacteria</taxon>
        <taxon>Pseudomonadati</taxon>
        <taxon>Pseudomonadota</taxon>
        <taxon>Gammaproteobacteria</taxon>
        <taxon>Kangiellales</taxon>
        <taxon>Kangiellaceae</taxon>
        <taxon>Kangiella</taxon>
    </lineage>
</organism>
<dbReference type="STRING" id="914150.TQ33_1410"/>
<dbReference type="GO" id="GO:0005829">
    <property type="term" value="C:cytosol"/>
    <property type="evidence" value="ECO:0007669"/>
    <property type="project" value="TreeGrafter"/>
</dbReference>
<dbReference type="Gene3D" id="3.30.70.940">
    <property type="entry name" value="NusG, N-terminal domain"/>
    <property type="match status" value="1"/>
</dbReference>
<dbReference type="NCBIfam" id="NF006534">
    <property type="entry name" value="PRK09014.1"/>
    <property type="match status" value="1"/>
</dbReference>
<dbReference type="GO" id="GO:0003677">
    <property type="term" value="F:DNA binding"/>
    <property type="evidence" value="ECO:0007669"/>
    <property type="project" value="UniProtKB-UniRule"/>
</dbReference>
<comment type="subunit">
    <text evidence="4">Interacts with both the nontemplate DNA and the RNA polymerase (RNAP).</text>
</comment>
<feature type="domain" description="NusG-like N-terminal" evidence="5">
    <location>
        <begin position="5"/>
        <end position="104"/>
    </location>
</feature>
<dbReference type="SUPFAM" id="SSF82679">
    <property type="entry name" value="N-utilization substance G protein NusG, N-terminal domain"/>
    <property type="match status" value="1"/>
</dbReference>
<accession>A0A0F6TRL9</accession>
<dbReference type="InterPro" id="IPR036735">
    <property type="entry name" value="NGN_dom_sf"/>
</dbReference>
<dbReference type="PATRIC" id="fig|914150.5.peg.1427"/>
<proteinExistence type="inferred from homology"/>
<comment type="similarity">
    <text evidence="4">Belongs to the RfaH family.</text>
</comment>
<dbReference type="HAMAP" id="MF_00951">
    <property type="entry name" value="RfaH"/>
    <property type="match status" value="1"/>
</dbReference>
<dbReference type="HOGENOM" id="CLU_067287_5_0_6"/>
<dbReference type="SMART" id="SM00738">
    <property type="entry name" value="NGN"/>
    <property type="match status" value="1"/>
</dbReference>
<evidence type="ECO:0000259" key="5">
    <source>
        <dbReference type="SMART" id="SM00738"/>
    </source>
</evidence>
<gene>
    <name evidence="4" type="primary">rfaH</name>
    <name evidence="7" type="ORF">TQ33_1410</name>
</gene>
<dbReference type="GO" id="GO:0001073">
    <property type="term" value="F:transcription antitermination factor activity, DNA binding"/>
    <property type="evidence" value="ECO:0007669"/>
    <property type="project" value="UniProtKB-UniRule"/>
</dbReference>
<dbReference type="AlphaFoldDB" id="A0A0F6TRL9"/>
<keyword evidence="3 4" id="KW-0804">Transcription</keyword>
<evidence type="ECO:0000259" key="6">
    <source>
        <dbReference type="SMART" id="SM00739"/>
    </source>
</evidence>
<dbReference type="SUPFAM" id="SSF50104">
    <property type="entry name" value="Translation proteins SH3-like domain"/>
    <property type="match status" value="1"/>
</dbReference>
<feature type="domain" description="KOW" evidence="6">
    <location>
        <begin position="115"/>
        <end position="142"/>
    </location>
</feature>
<sequence length="168" mass="19303">MSSEQSAWYLVQCKPHQEKRAQENLENQSINSFFPIISLKKIVRGKRKQVEEAMFPGYLFVELLETGEYWSKIRSTRGVRDFVRFGGVPAKVSQQLLEQLKVIDHDLVTIAVDSTPKEGDRVRVTTGPFKDLEGIFKMPDGEQRSIVLLNMLDKLTVLEVSNDEFEKI</sequence>
<keyword evidence="4" id="KW-0238">DNA-binding</keyword>
<dbReference type="PANTHER" id="PTHR30265">
    <property type="entry name" value="RHO-INTERACTING TRANSCRIPTION TERMINATION FACTOR NUSG"/>
    <property type="match status" value="1"/>
</dbReference>
<dbReference type="SMART" id="SM00739">
    <property type="entry name" value="KOW"/>
    <property type="match status" value="1"/>
</dbReference>
<evidence type="ECO:0000256" key="2">
    <source>
        <dbReference type="ARBA" id="ARBA00023015"/>
    </source>
</evidence>
<dbReference type="InterPro" id="IPR006645">
    <property type="entry name" value="NGN-like_dom"/>
</dbReference>
<dbReference type="NCBIfam" id="TIGR01955">
    <property type="entry name" value="RfaH"/>
    <property type="match status" value="1"/>
</dbReference>
<protein>
    <recommendedName>
        <fullName evidence="4">Transcription antitermination protein RfaH</fullName>
    </recommendedName>
</protein>
<evidence type="ECO:0000256" key="1">
    <source>
        <dbReference type="ARBA" id="ARBA00022814"/>
    </source>
</evidence>
<keyword evidence="1 4" id="KW-0889">Transcription antitermination</keyword>
<dbReference type="CDD" id="cd06091">
    <property type="entry name" value="KOW_NusG"/>
    <property type="match status" value="1"/>
</dbReference>
<dbReference type="RefSeq" id="WP_046561441.1">
    <property type="nucleotide sequence ID" value="NZ_CP010975.1"/>
</dbReference>
<dbReference type="Pfam" id="PF02357">
    <property type="entry name" value="NusG"/>
    <property type="match status" value="1"/>
</dbReference>
<dbReference type="GO" id="GO:0006354">
    <property type="term" value="P:DNA-templated transcription elongation"/>
    <property type="evidence" value="ECO:0007669"/>
    <property type="project" value="InterPro"/>
</dbReference>
<dbReference type="OrthoDB" id="9790639at2"/>
<keyword evidence="2 4" id="KW-0805">Transcription regulation</keyword>
<evidence type="ECO:0000256" key="4">
    <source>
        <dbReference type="HAMAP-Rule" id="MF_00951"/>
    </source>
</evidence>
<dbReference type="InterPro" id="IPR043425">
    <property type="entry name" value="NusG-like"/>
</dbReference>
<dbReference type="KEGG" id="kge:TQ33_1410"/>
<evidence type="ECO:0000313" key="8">
    <source>
        <dbReference type="Proteomes" id="UP000034071"/>
    </source>
</evidence>
<dbReference type="Proteomes" id="UP000034071">
    <property type="component" value="Chromosome"/>
</dbReference>
<dbReference type="InterPro" id="IPR008991">
    <property type="entry name" value="Translation_prot_SH3-like_sf"/>
</dbReference>